<sequence length="96" mass="10300">MEPSPRKNLSAAGAFVVLLIILAAEPSEIYATCTAHLSGSYSGLCYAPFSDNNCRTACINESSDNYTGKCDLFRCWCYTYCDFSIVAPAAGAPIQP</sequence>
<feature type="chain" id="PRO_5044884223" description="Knottins-like domain-containing protein" evidence="1">
    <location>
        <begin position="32"/>
        <end position="96"/>
    </location>
</feature>
<proteinExistence type="predicted"/>
<dbReference type="InterPro" id="IPR036574">
    <property type="entry name" value="Scorpion_toxin-like_sf"/>
</dbReference>
<dbReference type="EMBL" id="OZ075134">
    <property type="protein sequence ID" value="CAL4990632.1"/>
    <property type="molecule type" value="Genomic_DNA"/>
</dbReference>
<reference evidence="3" key="1">
    <citation type="submission" date="2024-10" db="EMBL/GenBank/DDBJ databases">
        <authorList>
            <person name="Ryan C."/>
        </authorList>
    </citation>
    <scope>NUCLEOTIDE SEQUENCE [LARGE SCALE GENOMIC DNA]</scope>
</reference>
<organism evidence="3 4">
    <name type="scientific">Urochloa decumbens</name>
    <dbReference type="NCBI Taxonomy" id="240449"/>
    <lineage>
        <taxon>Eukaryota</taxon>
        <taxon>Viridiplantae</taxon>
        <taxon>Streptophyta</taxon>
        <taxon>Embryophyta</taxon>
        <taxon>Tracheophyta</taxon>
        <taxon>Spermatophyta</taxon>
        <taxon>Magnoliopsida</taxon>
        <taxon>Liliopsida</taxon>
        <taxon>Poales</taxon>
        <taxon>Poaceae</taxon>
        <taxon>PACMAD clade</taxon>
        <taxon>Panicoideae</taxon>
        <taxon>Panicodae</taxon>
        <taxon>Paniceae</taxon>
        <taxon>Melinidinae</taxon>
        <taxon>Urochloa</taxon>
    </lineage>
</organism>
<evidence type="ECO:0000313" key="3">
    <source>
        <dbReference type="EMBL" id="CAL4990632.1"/>
    </source>
</evidence>
<gene>
    <name evidence="3" type="ORF">URODEC1_LOCUS60337</name>
</gene>
<dbReference type="InterPro" id="IPR003614">
    <property type="entry name" value="Knottins"/>
</dbReference>
<protein>
    <recommendedName>
        <fullName evidence="2">Knottins-like domain-containing protein</fullName>
    </recommendedName>
</protein>
<dbReference type="Proteomes" id="UP001497457">
    <property type="component" value="Chromosome 24b"/>
</dbReference>
<evidence type="ECO:0000259" key="2">
    <source>
        <dbReference type="Pfam" id="PF00304"/>
    </source>
</evidence>
<feature type="domain" description="Knottins-like" evidence="2">
    <location>
        <begin position="36"/>
        <end position="81"/>
    </location>
</feature>
<dbReference type="SUPFAM" id="SSF57095">
    <property type="entry name" value="Scorpion toxin-like"/>
    <property type="match status" value="1"/>
</dbReference>
<name>A0ABC9AZD5_9POAL</name>
<evidence type="ECO:0000313" key="4">
    <source>
        <dbReference type="Proteomes" id="UP001497457"/>
    </source>
</evidence>
<dbReference type="Gene3D" id="3.30.30.10">
    <property type="entry name" value="Knottin, scorpion toxin-like"/>
    <property type="match status" value="1"/>
</dbReference>
<evidence type="ECO:0000256" key="1">
    <source>
        <dbReference type="SAM" id="SignalP"/>
    </source>
</evidence>
<keyword evidence="1" id="KW-0732">Signal</keyword>
<dbReference type="Pfam" id="PF00304">
    <property type="entry name" value="Gamma-thionin"/>
    <property type="match status" value="1"/>
</dbReference>
<keyword evidence="4" id="KW-1185">Reference proteome</keyword>
<accession>A0ABC9AZD5</accession>
<dbReference type="AlphaFoldDB" id="A0ABC9AZD5"/>
<feature type="signal peptide" evidence="1">
    <location>
        <begin position="1"/>
        <end position="31"/>
    </location>
</feature>